<protein>
    <recommendedName>
        <fullName evidence="4">Malonate decarboxylase acyl carrier protein</fullName>
    </recommendedName>
</protein>
<dbReference type="GO" id="GO:0005737">
    <property type="term" value="C:cytoplasm"/>
    <property type="evidence" value="ECO:0007669"/>
    <property type="project" value="UniProtKB-SubCell"/>
</dbReference>
<evidence type="ECO:0000256" key="2">
    <source>
        <dbReference type="ARBA" id="ARBA00022490"/>
    </source>
</evidence>
<name>A0A1G4PHC0_9BACL</name>
<comment type="subcellular location">
    <subcellularLocation>
        <location evidence="1">Cytoplasm</location>
    </subcellularLocation>
</comment>
<dbReference type="InterPro" id="IPR009662">
    <property type="entry name" value="Malonate_deCO2ase_dsu"/>
</dbReference>
<evidence type="ECO:0000313" key="6">
    <source>
        <dbReference type="EMBL" id="SCW31702.1"/>
    </source>
</evidence>
<reference evidence="7" key="1">
    <citation type="submission" date="2016-10" db="EMBL/GenBank/DDBJ databases">
        <authorList>
            <person name="Varghese N."/>
            <person name="Submissions S."/>
        </authorList>
    </citation>
    <scope>NUCLEOTIDE SEQUENCE [LARGE SCALE GENOMIC DNA]</scope>
    <source>
        <strain evidence="7">CGMCC 1.8946</strain>
    </source>
</reference>
<dbReference type="NCBIfam" id="NF002293">
    <property type="entry name" value="PRK01220.1"/>
    <property type="match status" value="1"/>
</dbReference>
<keyword evidence="2" id="KW-0963">Cytoplasm</keyword>
<evidence type="ECO:0000256" key="4">
    <source>
        <dbReference type="NCBIfam" id="TIGR03130"/>
    </source>
</evidence>
<accession>A0A1G4PHC0</accession>
<evidence type="ECO:0000256" key="5">
    <source>
        <dbReference type="PIRSR" id="PIRSR609662-50"/>
    </source>
</evidence>
<dbReference type="STRING" id="624147.SAMN04487970_1002199"/>
<dbReference type="Proteomes" id="UP000198601">
    <property type="component" value="Unassembled WGS sequence"/>
</dbReference>
<dbReference type="RefSeq" id="WP_090666589.1">
    <property type="nucleotide sequence ID" value="NZ_FMTT01000002.1"/>
</dbReference>
<dbReference type="OrthoDB" id="120290at2"/>
<dbReference type="EMBL" id="FMTT01000002">
    <property type="protein sequence ID" value="SCW31702.1"/>
    <property type="molecule type" value="Genomic_DNA"/>
</dbReference>
<dbReference type="AlphaFoldDB" id="A0A1G4PHC0"/>
<feature type="modified residue" description="O-(phosphoribosyl dephospho-coenzyme A)serine" evidence="5">
    <location>
        <position position="25"/>
    </location>
</feature>
<evidence type="ECO:0000256" key="1">
    <source>
        <dbReference type="ARBA" id="ARBA00004496"/>
    </source>
</evidence>
<proteinExistence type="inferred from homology"/>
<gene>
    <name evidence="6" type="ORF">SAMN04487970_1002199</name>
</gene>
<sequence>MEQLTFEYNAKQKVSRRAHVGVAGSGDLEILIEPCQERRAYVVIRTRSNGFGETWKAVLDRFFTVYELAVSIEINDFGATPGVVSLRLAQAVEVLIDE</sequence>
<comment type="PTM">
    <text evidence="5">Covalently binds the prosthetic group of malonate decarboxylase.</text>
</comment>
<evidence type="ECO:0000256" key="3">
    <source>
        <dbReference type="ARBA" id="ARBA00022553"/>
    </source>
</evidence>
<dbReference type="NCBIfam" id="TIGR03130">
    <property type="entry name" value="malonate_delta"/>
    <property type="match status" value="1"/>
</dbReference>
<evidence type="ECO:0000313" key="7">
    <source>
        <dbReference type="Proteomes" id="UP000198601"/>
    </source>
</evidence>
<keyword evidence="3 5" id="KW-0597">Phosphoprotein</keyword>
<keyword evidence="7" id="KW-1185">Reference proteome</keyword>
<dbReference type="HAMAP" id="MF_00710">
    <property type="entry name" value="Malonate_deCO2ase_dsu"/>
    <property type="match status" value="1"/>
</dbReference>
<organism evidence="6 7">
    <name type="scientific">Paenibacillus tianmuensis</name>
    <dbReference type="NCBI Taxonomy" id="624147"/>
    <lineage>
        <taxon>Bacteria</taxon>
        <taxon>Bacillati</taxon>
        <taxon>Bacillota</taxon>
        <taxon>Bacilli</taxon>
        <taxon>Bacillales</taxon>
        <taxon>Paenibacillaceae</taxon>
        <taxon>Paenibacillus</taxon>
    </lineage>
</organism>
<dbReference type="InterPro" id="IPR023439">
    <property type="entry name" value="Mal_deCO2ase/Cit_lyase_ACP"/>
</dbReference>
<dbReference type="Pfam" id="PF06857">
    <property type="entry name" value="ACP"/>
    <property type="match status" value="1"/>
</dbReference>